<gene>
    <name evidence="1" type="ORF">Harvfovirus68_7</name>
</gene>
<evidence type="ECO:0000313" key="1">
    <source>
        <dbReference type="EMBL" id="AYV81846.1"/>
    </source>
</evidence>
<protein>
    <submittedName>
        <fullName evidence="1">Uncharacterized protein</fullName>
    </submittedName>
</protein>
<accession>A0A3G5A3P2</accession>
<name>A0A3G5A3P2_9VIRU</name>
<reference evidence="1" key="1">
    <citation type="submission" date="2018-10" db="EMBL/GenBank/DDBJ databases">
        <title>Hidden diversity of soil giant viruses.</title>
        <authorList>
            <person name="Schulz F."/>
            <person name="Alteio L."/>
            <person name="Goudeau D."/>
            <person name="Ryan E.M."/>
            <person name="Malmstrom R.R."/>
            <person name="Blanchard J."/>
            <person name="Woyke T."/>
        </authorList>
    </citation>
    <scope>NUCLEOTIDE SEQUENCE</scope>
    <source>
        <strain evidence="1">HAV1</strain>
    </source>
</reference>
<organism evidence="1">
    <name type="scientific">Harvfovirus sp</name>
    <dbReference type="NCBI Taxonomy" id="2487768"/>
    <lineage>
        <taxon>Viruses</taxon>
        <taxon>Varidnaviria</taxon>
        <taxon>Bamfordvirae</taxon>
        <taxon>Nucleocytoviricota</taxon>
        <taxon>Megaviricetes</taxon>
        <taxon>Imitervirales</taxon>
        <taxon>Mimiviridae</taxon>
        <taxon>Klosneuvirinae</taxon>
    </lineage>
</organism>
<sequence length="246" mass="29215">MTGIKLEGFEIYNSINLECCTYLIPIYSHTCECQIKVYLITYRGASPLQDIFKPKYLEKYERLRYEKLKQTRSDYMIHIPHFRIKQDTKCSVHHAIETNDFYKPSLIYNESLWHRPQDELWVAALVDSLKKADKFEIGSWLASYAINYWAATHYGWYINLSPQFNLSVKEKKSYLLLCSETELLDKINEDIDSYKKEVYGSMENMIYPLVNIILEYNYSTLHLMGKVIGQFKRDIEAYMVIDKKIE</sequence>
<dbReference type="EMBL" id="MK072310">
    <property type="protein sequence ID" value="AYV81846.1"/>
    <property type="molecule type" value="Genomic_DNA"/>
</dbReference>
<proteinExistence type="predicted"/>